<keyword evidence="3" id="KW-1185">Reference proteome</keyword>
<dbReference type="Proteomes" id="UP000094569">
    <property type="component" value="Unassembled WGS sequence"/>
</dbReference>
<protein>
    <submittedName>
        <fullName evidence="2">Uncharacterized protein</fullName>
    </submittedName>
</protein>
<dbReference type="EMBL" id="JXNT01000001">
    <property type="protein sequence ID" value="ODM23552.1"/>
    <property type="molecule type" value="Genomic_DNA"/>
</dbReference>
<name>A0A1E3BRF1_ASPCR</name>
<evidence type="ECO:0000313" key="3">
    <source>
        <dbReference type="Proteomes" id="UP000094569"/>
    </source>
</evidence>
<dbReference type="AlphaFoldDB" id="A0A1E3BRF1"/>
<evidence type="ECO:0000256" key="1">
    <source>
        <dbReference type="SAM" id="SignalP"/>
    </source>
</evidence>
<feature type="chain" id="PRO_5009123885" evidence="1">
    <location>
        <begin position="20"/>
        <end position="76"/>
    </location>
</feature>
<proteinExistence type="predicted"/>
<evidence type="ECO:0000313" key="2">
    <source>
        <dbReference type="EMBL" id="ODM23552.1"/>
    </source>
</evidence>
<keyword evidence="1" id="KW-0732">Signal</keyword>
<dbReference type="VEuPathDB" id="FungiDB:SI65_01141"/>
<reference evidence="2 3" key="1">
    <citation type="journal article" date="2016" name="BMC Genomics">
        <title>Comparative genomic and transcriptomic analyses of the Fuzhuan brick tea-fermentation fungus Aspergillus cristatus.</title>
        <authorList>
            <person name="Ge Y."/>
            <person name="Wang Y."/>
            <person name="Liu Y."/>
            <person name="Tan Y."/>
            <person name="Ren X."/>
            <person name="Zhang X."/>
            <person name="Hyde K.D."/>
            <person name="Liu Y."/>
            <person name="Liu Z."/>
        </authorList>
    </citation>
    <scope>NUCLEOTIDE SEQUENCE [LARGE SCALE GENOMIC DNA]</scope>
    <source>
        <strain evidence="2 3">GZAAS20.1005</strain>
    </source>
</reference>
<feature type="signal peptide" evidence="1">
    <location>
        <begin position="1"/>
        <end position="19"/>
    </location>
</feature>
<comment type="caution">
    <text evidence="2">The sequence shown here is derived from an EMBL/GenBank/DDBJ whole genome shotgun (WGS) entry which is preliminary data.</text>
</comment>
<organism evidence="2 3">
    <name type="scientific">Aspergillus cristatus</name>
    <name type="common">Chinese Fuzhuan brick tea-fermentation fungus</name>
    <name type="synonym">Eurotium cristatum</name>
    <dbReference type="NCBI Taxonomy" id="573508"/>
    <lineage>
        <taxon>Eukaryota</taxon>
        <taxon>Fungi</taxon>
        <taxon>Dikarya</taxon>
        <taxon>Ascomycota</taxon>
        <taxon>Pezizomycotina</taxon>
        <taxon>Eurotiomycetes</taxon>
        <taxon>Eurotiomycetidae</taxon>
        <taxon>Eurotiales</taxon>
        <taxon>Aspergillaceae</taxon>
        <taxon>Aspergillus</taxon>
        <taxon>Aspergillus subgen. Aspergillus</taxon>
    </lineage>
</organism>
<gene>
    <name evidence="2" type="ORF">SI65_01141</name>
</gene>
<sequence length="76" mass="8334">MWNPFSLLALSLIFTLSAATDCYFPNGTKQNNLEFKACPFTNNGVSMCVASTARFHSAATLMMDTLQTNVFQMGSI</sequence>
<accession>A0A1E3BRF1</accession>